<protein>
    <submittedName>
        <fullName evidence="1">Uncharacterized protein</fullName>
    </submittedName>
</protein>
<evidence type="ECO:0000313" key="1">
    <source>
        <dbReference type="EMBL" id="KIM23501.1"/>
    </source>
</evidence>
<evidence type="ECO:0000313" key="2">
    <source>
        <dbReference type="Proteomes" id="UP000054097"/>
    </source>
</evidence>
<dbReference type="HOGENOM" id="CLU_2814028_0_0_1"/>
<sequence length="67" mass="8102">MCTTLKERVCGRSIVRREFWSQRWWREDEKAHEVFVHPQSPIPNSILQWTIVANQRRPFRSAHDSNP</sequence>
<organism evidence="1 2">
    <name type="scientific">Serendipita vermifera MAFF 305830</name>
    <dbReference type="NCBI Taxonomy" id="933852"/>
    <lineage>
        <taxon>Eukaryota</taxon>
        <taxon>Fungi</taxon>
        <taxon>Dikarya</taxon>
        <taxon>Basidiomycota</taxon>
        <taxon>Agaricomycotina</taxon>
        <taxon>Agaricomycetes</taxon>
        <taxon>Sebacinales</taxon>
        <taxon>Serendipitaceae</taxon>
        <taxon>Serendipita</taxon>
    </lineage>
</organism>
<gene>
    <name evidence="1" type="ORF">M408DRAFT_262675</name>
</gene>
<accession>A0A0C3AW44</accession>
<name>A0A0C3AW44_SERVB</name>
<dbReference type="AlphaFoldDB" id="A0A0C3AW44"/>
<proteinExistence type="predicted"/>
<dbReference type="Proteomes" id="UP000054097">
    <property type="component" value="Unassembled WGS sequence"/>
</dbReference>
<keyword evidence="2" id="KW-1185">Reference proteome</keyword>
<reference evidence="2" key="2">
    <citation type="submission" date="2015-01" db="EMBL/GenBank/DDBJ databases">
        <title>Evolutionary Origins and Diversification of the Mycorrhizal Mutualists.</title>
        <authorList>
            <consortium name="DOE Joint Genome Institute"/>
            <consortium name="Mycorrhizal Genomics Consortium"/>
            <person name="Kohler A."/>
            <person name="Kuo A."/>
            <person name="Nagy L.G."/>
            <person name="Floudas D."/>
            <person name="Copeland A."/>
            <person name="Barry K.W."/>
            <person name="Cichocki N."/>
            <person name="Veneault-Fourrey C."/>
            <person name="LaButti K."/>
            <person name="Lindquist E.A."/>
            <person name="Lipzen A."/>
            <person name="Lundell T."/>
            <person name="Morin E."/>
            <person name="Murat C."/>
            <person name="Riley R."/>
            <person name="Ohm R."/>
            <person name="Sun H."/>
            <person name="Tunlid A."/>
            <person name="Henrissat B."/>
            <person name="Grigoriev I.V."/>
            <person name="Hibbett D.S."/>
            <person name="Martin F."/>
        </authorList>
    </citation>
    <scope>NUCLEOTIDE SEQUENCE [LARGE SCALE GENOMIC DNA]</scope>
    <source>
        <strain evidence="2">MAFF 305830</strain>
    </source>
</reference>
<dbReference type="EMBL" id="KN824336">
    <property type="protein sequence ID" value="KIM23501.1"/>
    <property type="molecule type" value="Genomic_DNA"/>
</dbReference>
<reference evidence="1 2" key="1">
    <citation type="submission" date="2014-04" db="EMBL/GenBank/DDBJ databases">
        <authorList>
            <consortium name="DOE Joint Genome Institute"/>
            <person name="Kuo A."/>
            <person name="Zuccaro A."/>
            <person name="Kohler A."/>
            <person name="Nagy L.G."/>
            <person name="Floudas D."/>
            <person name="Copeland A."/>
            <person name="Barry K.W."/>
            <person name="Cichocki N."/>
            <person name="Veneault-Fourrey C."/>
            <person name="LaButti K."/>
            <person name="Lindquist E.A."/>
            <person name="Lipzen A."/>
            <person name="Lundell T."/>
            <person name="Morin E."/>
            <person name="Murat C."/>
            <person name="Sun H."/>
            <person name="Tunlid A."/>
            <person name="Henrissat B."/>
            <person name="Grigoriev I.V."/>
            <person name="Hibbett D.S."/>
            <person name="Martin F."/>
            <person name="Nordberg H.P."/>
            <person name="Cantor M.N."/>
            <person name="Hua S.X."/>
        </authorList>
    </citation>
    <scope>NUCLEOTIDE SEQUENCE [LARGE SCALE GENOMIC DNA]</scope>
    <source>
        <strain evidence="1 2">MAFF 305830</strain>
    </source>
</reference>